<evidence type="ECO:0000313" key="4">
    <source>
        <dbReference type="Proteomes" id="UP000700334"/>
    </source>
</evidence>
<accession>A0A8J6A481</accession>
<name>A0A8J6A481_GALPY</name>
<feature type="domain" description="SCP" evidence="2">
    <location>
        <begin position="282"/>
        <end position="429"/>
    </location>
</feature>
<dbReference type="SMART" id="SM00198">
    <property type="entry name" value="SCP"/>
    <property type="match status" value="2"/>
</dbReference>
<dbReference type="InterPro" id="IPR018244">
    <property type="entry name" value="Allrgn_V5/Tpx1_CS"/>
</dbReference>
<dbReference type="SUPFAM" id="SSF55797">
    <property type="entry name" value="PR-1-like"/>
    <property type="match status" value="2"/>
</dbReference>
<sequence length="533" mass="60378">MKSVESRAWSLGAGKTGSPSRYRFAESGQSQLLTMALTEKLGCLWTLGLCLVASDSYSNVPSITNKNFIQECVNAHNELRGKVSPPAADMKHMSWEGALAKVAKAWADQCKFEHNSCLSNPHGCHPNYQFLGENIWLGGLRIFSPKSAIVAWYNETEFYNYETLSCTSVCGHYTQVVWANSNKVGCAITICPNLGRNPTGIFRRAAPPRGLAGHQGRPAREHWPDCDRLDMEAPRSSATEWTAQSHLPPRGGVLKLWLLELWLLLLGSGLNEGFLPDEEDVDFINEYVNIHNELRSHAIPRQSNLRFMTWDVALSRTARAWGKKCTTQHNIHLDEVKMSHPMFTGVGENIWVGPENAFTPTIAVRSWYAERKNYNFVNDTCKTECSNYLQIVWDLTYKVGCAVTACPKIGRIQDAALFICNYVPGGTQKRKPYKPGQHCTRCNRFDRCTDYLCNYRFWYPKWEEPRPLVCDPLCILTLLLRMICFSLCTTAVLIVQVHFPNVLAEEEMLNNLGEIEVKPEELEKKVEEVEENV</sequence>
<reference evidence="3" key="1">
    <citation type="journal article" date="2021" name="Evol. Appl.">
        <title>The genome of the Pyrenean desman and the effects of bottlenecks and inbreeding on the genomic landscape of an endangered species.</title>
        <authorList>
            <person name="Escoda L."/>
            <person name="Castresana J."/>
        </authorList>
    </citation>
    <scope>NUCLEOTIDE SEQUENCE</scope>
    <source>
        <strain evidence="3">IBE-C5619</strain>
    </source>
</reference>
<dbReference type="AlphaFoldDB" id="A0A8J6A481"/>
<dbReference type="OrthoDB" id="43654at2759"/>
<evidence type="ECO:0000256" key="1">
    <source>
        <dbReference type="ARBA" id="ARBA00009923"/>
    </source>
</evidence>
<dbReference type="InterPro" id="IPR001283">
    <property type="entry name" value="CRISP-related"/>
</dbReference>
<evidence type="ECO:0000259" key="2">
    <source>
        <dbReference type="SMART" id="SM00198"/>
    </source>
</evidence>
<dbReference type="PANTHER" id="PTHR10334">
    <property type="entry name" value="CYSTEINE-RICH SECRETORY PROTEIN-RELATED"/>
    <property type="match status" value="1"/>
</dbReference>
<comment type="similarity">
    <text evidence="1">Belongs to the CRISP family.</text>
</comment>
<comment type="caution">
    <text evidence="3">The sequence shown here is derived from an EMBL/GenBank/DDBJ whole genome shotgun (WGS) entry which is preliminary data.</text>
</comment>
<protein>
    <submittedName>
        <fullName evidence="3">GLIPR1-like protein 2</fullName>
    </submittedName>
</protein>
<gene>
    <name evidence="3" type="ORF">J0S82_003563</name>
</gene>
<proteinExistence type="inferred from homology"/>
<keyword evidence="4" id="KW-1185">Reference proteome</keyword>
<organism evidence="3 4">
    <name type="scientific">Galemys pyrenaicus</name>
    <name type="common">Iberian desman</name>
    <name type="synonym">Pyrenean desman</name>
    <dbReference type="NCBI Taxonomy" id="202257"/>
    <lineage>
        <taxon>Eukaryota</taxon>
        <taxon>Metazoa</taxon>
        <taxon>Chordata</taxon>
        <taxon>Craniata</taxon>
        <taxon>Vertebrata</taxon>
        <taxon>Euteleostomi</taxon>
        <taxon>Mammalia</taxon>
        <taxon>Eutheria</taxon>
        <taxon>Laurasiatheria</taxon>
        <taxon>Eulipotyphla</taxon>
        <taxon>Talpidae</taxon>
        <taxon>Galemys</taxon>
    </lineage>
</organism>
<dbReference type="Gene3D" id="3.40.33.10">
    <property type="entry name" value="CAP"/>
    <property type="match status" value="2"/>
</dbReference>
<dbReference type="EMBL" id="JAGFMF010011752">
    <property type="protein sequence ID" value="KAG8513963.1"/>
    <property type="molecule type" value="Genomic_DNA"/>
</dbReference>
<dbReference type="PRINTS" id="PR00837">
    <property type="entry name" value="V5TPXLIKE"/>
</dbReference>
<dbReference type="Pfam" id="PF00188">
    <property type="entry name" value="CAP"/>
    <property type="match status" value="2"/>
</dbReference>
<dbReference type="InterPro" id="IPR035940">
    <property type="entry name" value="CAP_sf"/>
</dbReference>
<dbReference type="PROSITE" id="PS01009">
    <property type="entry name" value="CRISP_1"/>
    <property type="match status" value="1"/>
</dbReference>
<evidence type="ECO:0000313" key="3">
    <source>
        <dbReference type="EMBL" id="KAG8513963.1"/>
    </source>
</evidence>
<dbReference type="PRINTS" id="PR00838">
    <property type="entry name" value="V5ALLERGEN"/>
</dbReference>
<dbReference type="GO" id="GO:0005576">
    <property type="term" value="C:extracellular region"/>
    <property type="evidence" value="ECO:0007669"/>
    <property type="project" value="InterPro"/>
</dbReference>
<feature type="domain" description="SCP" evidence="2">
    <location>
        <begin position="67"/>
        <end position="204"/>
    </location>
</feature>
<dbReference type="InterPro" id="IPR002413">
    <property type="entry name" value="V5_allergen-like"/>
</dbReference>
<dbReference type="InterPro" id="IPR014044">
    <property type="entry name" value="CAP_dom"/>
</dbReference>
<dbReference type="Proteomes" id="UP000700334">
    <property type="component" value="Unassembled WGS sequence"/>
</dbReference>